<accession>A0A5J4YZ87</accession>
<dbReference type="EMBL" id="VRMN01000003">
    <property type="protein sequence ID" value="KAA8496152.1"/>
    <property type="molecule type" value="Genomic_DNA"/>
</dbReference>
<protein>
    <recommendedName>
        <fullName evidence="6">RWP-RK domain-containing protein</fullName>
    </recommendedName>
</protein>
<dbReference type="Proteomes" id="UP000324585">
    <property type="component" value="Unassembled WGS sequence"/>
</dbReference>
<proteinExistence type="predicted"/>
<sequence>MNGTQLAAVHVGNTSVRARPLEPRDHERHVQQRTLPRLSGLRRGVCLEEDPDGGIDDLLDIGLLGQHDVGTAILHDFSIEPNVNSSQSFLQDLCPSNHRMAESSASSSQKNVRRDPWSSQSFEMAIDSLSDAMQSSLKMCDGVWTRTNIWCDPPLEPTAAAPVPLQIQRSSMPGATATAGANIESASPNVMTLKLMVQSPCADIASGLRLMLWTSVGILWASPGLGNACLEVKVDVSRLDGPIEVFALCGSAMLEHLNTAILVAVTAQGEILRYQHTRPSPTLQEDAYSLLRTDAKFFETPSVVPALCNPVDASPVAAVPEPAALPPVSSAQEAKVSFKRARAPRAPRPPPAPHRTASAPDRIADPSTLKNAELHSGSSSPLGPPHSLPVPVLALDKRTDFRSKRRGEWRTVAEVNDFCAAEGDLTGMLWLDHEHDNHHDASQFKQERLPSLGHGWSSPARPRASPSGECSETTTSSLATSVRTGGLFGTPKDQAGCGGLHKSSKSRLQSPYEFGESESFFSAPDLRSAPSREALVGSAILSEPSTSVASGCTYVTDAWLERKGRMTLALLRYRLQATHKSKYIKVITKDDLRGLLMFSRELIAEELNISVTLVKKFFRACDIDTWPYRRVYVIRRRLRECEQQLAGPDGARMALEMALLTEEYNQIERETLPSQ</sequence>
<dbReference type="Pfam" id="PF02042">
    <property type="entry name" value="RWP-RK"/>
    <property type="match status" value="1"/>
</dbReference>
<evidence type="ECO:0000256" key="5">
    <source>
        <dbReference type="SAM" id="MobiDB-lite"/>
    </source>
</evidence>
<dbReference type="PROSITE" id="PS51519">
    <property type="entry name" value="RWP_RK"/>
    <property type="match status" value="1"/>
</dbReference>
<gene>
    <name evidence="7" type="ORF">FVE85_2307</name>
</gene>
<evidence type="ECO:0000313" key="8">
    <source>
        <dbReference type="Proteomes" id="UP000324585"/>
    </source>
</evidence>
<evidence type="ECO:0000313" key="7">
    <source>
        <dbReference type="EMBL" id="KAA8496152.1"/>
    </source>
</evidence>
<organism evidence="7 8">
    <name type="scientific">Porphyridium purpureum</name>
    <name type="common">Red alga</name>
    <name type="synonym">Porphyridium cruentum</name>
    <dbReference type="NCBI Taxonomy" id="35688"/>
    <lineage>
        <taxon>Eukaryota</taxon>
        <taxon>Rhodophyta</taxon>
        <taxon>Bangiophyceae</taxon>
        <taxon>Porphyridiales</taxon>
        <taxon>Porphyridiaceae</taxon>
        <taxon>Porphyridium</taxon>
    </lineage>
</organism>
<keyword evidence="1" id="KW-0805">Transcription regulation</keyword>
<name>A0A5J4YZ87_PORPP</name>
<feature type="domain" description="RWP-RK" evidence="6">
    <location>
        <begin position="565"/>
        <end position="654"/>
    </location>
</feature>
<dbReference type="GO" id="GO:0003677">
    <property type="term" value="F:DNA binding"/>
    <property type="evidence" value="ECO:0007669"/>
    <property type="project" value="UniProtKB-KW"/>
</dbReference>
<keyword evidence="4" id="KW-0539">Nucleus</keyword>
<reference evidence="8" key="1">
    <citation type="journal article" date="2019" name="Nat. Commun.">
        <title>Expansion of phycobilisome linker gene families in mesophilic red algae.</title>
        <authorList>
            <person name="Lee J."/>
            <person name="Kim D."/>
            <person name="Bhattacharya D."/>
            <person name="Yoon H.S."/>
        </authorList>
    </citation>
    <scope>NUCLEOTIDE SEQUENCE [LARGE SCALE GENOMIC DNA]</scope>
    <source>
        <strain evidence="8">CCMP 1328</strain>
    </source>
</reference>
<dbReference type="AlphaFoldDB" id="A0A5J4YZ87"/>
<evidence type="ECO:0000259" key="6">
    <source>
        <dbReference type="PROSITE" id="PS51519"/>
    </source>
</evidence>
<evidence type="ECO:0000256" key="1">
    <source>
        <dbReference type="ARBA" id="ARBA00023015"/>
    </source>
</evidence>
<comment type="caution">
    <text evidence="7">The sequence shown here is derived from an EMBL/GenBank/DDBJ whole genome shotgun (WGS) entry which is preliminary data.</text>
</comment>
<feature type="compositionally biased region" description="Low complexity" evidence="5">
    <location>
        <begin position="457"/>
        <end position="467"/>
    </location>
</feature>
<keyword evidence="8" id="KW-1185">Reference proteome</keyword>
<evidence type="ECO:0000256" key="4">
    <source>
        <dbReference type="ARBA" id="ARBA00023242"/>
    </source>
</evidence>
<feature type="region of interest" description="Disordered" evidence="5">
    <location>
        <begin position="441"/>
        <end position="476"/>
    </location>
</feature>
<keyword evidence="3" id="KW-0804">Transcription</keyword>
<keyword evidence="2" id="KW-0238">DNA-binding</keyword>
<dbReference type="InterPro" id="IPR003035">
    <property type="entry name" value="RWP-RK_dom"/>
</dbReference>
<evidence type="ECO:0000256" key="2">
    <source>
        <dbReference type="ARBA" id="ARBA00023125"/>
    </source>
</evidence>
<feature type="region of interest" description="Disordered" evidence="5">
    <location>
        <begin position="325"/>
        <end position="391"/>
    </location>
</feature>
<evidence type="ECO:0000256" key="3">
    <source>
        <dbReference type="ARBA" id="ARBA00023163"/>
    </source>
</evidence>